<comment type="caution">
    <text evidence="7">The sequence shown here is derived from an EMBL/GenBank/DDBJ whole genome shotgun (WGS) entry which is preliminary data.</text>
</comment>
<dbReference type="PANTHER" id="PTHR46036:SF5">
    <property type="entry name" value="LACTOYLGLUTATHIONE LYASE"/>
    <property type="match status" value="1"/>
</dbReference>
<accession>A0ABT6NGF8</accession>
<dbReference type="InterPro" id="IPR029068">
    <property type="entry name" value="Glyas_Bleomycin-R_OHBP_Dase"/>
</dbReference>
<evidence type="ECO:0000256" key="4">
    <source>
        <dbReference type="ARBA" id="ARBA00032460"/>
    </source>
</evidence>
<keyword evidence="8" id="KW-1185">Reference proteome</keyword>
<dbReference type="RefSeq" id="WP_281095391.1">
    <property type="nucleotide sequence ID" value="NZ_JARYZI010000012.1"/>
</dbReference>
<evidence type="ECO:0000259" key="6">
    <source>
        <dbReference type="PROSITE" id="PS51819"/>
    </source>
</evidence>
<evidence type="ECO:0000313" key="8">
    <source>
        <dbReference type="Proteomes" id="UP001158045"/>
    </source>
</evidence>
<reference evidence="7 8" key="1">
    <citation type="submission" date="2023-04" db="EMBL/GenBank/DDBJ databases">
        <title>Fusibacter bizertensis strain WBS, isolated from littoral bottom sediments of the Arctic seas - biochemical and genomic analysis.</title>
        <authorList>
            <person name="Brioukhanov A.L."/>
        </authorList>
    </citation>
    <scope>NUCLEOTIDE SEQUENCE [LARGE SCALE GENOMIC DNA]</scope>
    <source>
        <strain evidence="7 8">WBS</strain>
    </source>
</reference>
<proteinExistence type="predicted"/>
<dbReference type="EMBL" id="JARYZI010000012">
    <property type="protein sequence ID" value="MDH8679496.1"/>
    <property type="molecule type" value="Genomic_DNA"/>
</dbReference>
<gene>
    <name evidence="7" type="ORF">QE109_15160</name>
</gene>
<evidence type="ECO:0000256" key="2">
    <source>
        <dbReference type="ARBA" id="ARBA00030291"/>
    </source>
</evidence>
<organism evidence="7 8">
    <name type="scientific">Fusibacter bizertensis</name>
    <dbReference type="NCBI Taxonomy" id="1488331"/>
    <lineage>
        <taxon>Bacteria</taxon>
        <taxon>Bacillati</taxon>
        <taxon>Bacillota</taxon>
        <taxon>Clostridia</taxon>
        <taxon>Eubacteriales</taxon>
        <taxon>Eubacteriales Family XII. Incertae Sedis</taxon>
        <taxon>Fusibacter</taxon>
    </lineage>
</organism>
<evidence type="ECO:0000313" key="7">
    <source>
        <dbReference type="EMBL" id="MDH8679496.1"/>
    </source>
</evidence>
<evidence type="ECO:0000256" key="1">
    <source>
        <dbReference type="ARBA" id="ARBA00022723"/>
    </source>
</evidence>
<dbReference type="InterPro" id="IPR037523">
    <property type="entry name" value="VOC_core"/>
</dbReference>
<dbReference type="Proteomes" id="UP001158045">
    <property type="component" value="Unassembled WGS sequence"/>
</dbReference>
<dbReference type="PROSITE" id="PS00934">
    <property type="entry name" value="GLYOXALASE_I_1"/>
    <property type="match status" value="1"/>
</dbReference>
<dbReference type="PROSITE" id="PS51819">
    <property type="entry name" value="VOC"/>
    <property type="match status" value="1"/>
</dbReference>
<evidence type="ECO:0000256" key="5">
    <source>
        <dbReference type="ARBA" id="ARBA00033298"/>
    </source>
</evidence>
<protein>
    <recommendedName>
        <fullName evidence="3">Aldoketomutase</fullName>
    </recommendedName>
    <alternativeName>
        <fullName evidence="2">Ketone-aldehyde mutase</fullName>
    </alternativeName>
    <alternativeName>
        <fullName evidence="4">Methylglyoxalase</fullName>
    </alternativeName>
    <alternativeName>
        <fullName evidence="5">S-D-lactoylglutathione methylglyoxal lyase</fullName>
    </alternativeName>
</protein>
<name>A0ABT6NGF8_9FIRM</name>
<sequence length="127" mass="14801">MKYSMLHTCLRVMDLEKSLDFYKNALGFRETNRKDFPEHEFTLVFLTDESGHYDIELTYNYHPEKPYVIGNGFSHLAVGTPDLEASHKNHEDMGYKVTKLMGLPGEAPRYYFVTDPDGYEVEVIRRA</sequence>
<dbReference type="Pfam" id="PF00903">
    <property type="entry name" value="Glyoxalase"/>
    <property type="match status" value="1"/>
</dbReference>
<dbReference type="InterPro" id="IPR004360">
    <property type="entry name" value="Glyas_Fos-R_dOase_dom"/>
</dbReference>
<keyword evidence="1" id="KW-0479">Metal-binding</keyword>
<evidence type="ECO:0000256" key="3">
    <source>
        <dbReference type="ARBA" id="ARBA00030892"/>
    </source>
</evidence>
<dbReference type="Gene3D" id="3.10.180.10">
    <property type="entry name" value="2,3-Dihydroxybiphenyl 1,2-Dioxygenase, domain 1"/>
    <property type="match status" value="1"/>
</dbReference>
<feature type="domain" description="VOC" evidence="6">
    <location>
        <begin position="4"/>
        <end position="126"/>
    </location>
</feature>
<dbReference type="SUPFAM" id="SSF54593">
    <property type="entry name" value="Glyoxalase/Bleomycin resistance protein/Dihydroxybiphenyl dioxygenase"/>
    <property type="match status" value="1"/>
</dbReference>
<dbReference type="InterPro" id="IPR018146">
    <property type="entry name" value="Glyoxalase_1_CS"/>
</dbReference>
<dbReference type="PANTHER" id="PTHR46036">
    <property type="entry name" value="LACTOYLGLUTATHIONE LYASE"/>
    <property type="match status" value="1"/>
</dbReference>